<accession>A0A6G0YHL5</accession>
<evidence type="ECO:0000313" key="2">
    <source>
        <dbReference type="Proteomes" id="UP000478052"/>
    </source>
</evidence>
<dbReference type="AlphaFoldDB" id="A0A6G0YHL5"/>
<dbReference type="EMBL" id="VUJU01003999">
    <property type="protein sequence ID" value="KAF0755851.1"/>
    <property type="molecule type" value="Genomic_DNA"/>
</dbReference>
<evidence type="ECO:0008006" key="3">
    <source>
        <dbReference type="Google" id="ProtNLM"/>
    </source>
</evidence>
<organism evidence="1 2">
    <name type="scientific">Aphis craccivora</name>
    <name type="common">Cowpea aphid</name>
    <dbReference type="NCBI Taxonomy" id="307492"/>
    <lineage>
        <taxon>Eukaryota</taxon>
        <taxon>Metazoa</taxon>
        <taxon>Ecdysozoa</taxon>
        <taxon>Arthropoda</taxon>
        <taxon>Hexapoda</taxon>
        <taxon>Insecta</taxon>
        <taxon>Pterygota</taxon>
        <taxon>Neoptera</taxon>
        <taxon>Paraneoptera</taxon>
        <taxon>Hemiptera</taxon>
        <taxon>Sternorrhyncha</taxon>
        <taxon>Aphidomorpha</taxon>
        <taxon>Aphidoidea</taxon>
        <taxon>Aphididae</taxon>
        <taxon>Aphidini</taxon>
        <taxon>Aphis</taxon>
        <taxon>Aphis</taxon>
    </lineage>
</organism>
<protein>
    <recommendedName>
        <fullName evidence="3">RNA-directed DNA polymerase</fullName>
    </recommendedName>
</protein>
<comment type="caution">
    <text evidence="1">The sequence shown here is derived from an EMBL/GenBank/DDBJ whole genome shotgun (WGS) entry which is preliminary data.</text>
</comment>
<gene>
    <name evidence="1" type="ORF">FWK35_00018929</name>
</gene>
<sequence>MKHLLKSNIPLNTKLVIYKQILRPSMTYGIQLWGTSKKSNIQKFQSFQSICLRLLTNAHWYVSNLTLHSDLKIPNIYTLASHYYKLFHNNTANHPNPLISNLSSLTLPNNSPRRLKRNWPGDLLNQ</sequence>
<evidence type="ECO:0000313" key="1">
    <source>
        <dbReference type="EMBL" id="KAF0755851.1"/>
    </source>
</evidence>
<dbReference type="Proteomes" id="UP000478052">
    <property type="component" value="Unassembled WGS sequence"/>
</dbReference>
<reference evidence="1 2" key="1">
    <citation type="submission" date="2019-08" db="EMBL/GenBank/DDBJ databases">
        <title>Whole genome of Aphis craccivora.</title>
        <authorList>
            <person name="Voronova N.V."/>
            <person name="Shulinski R.S."/>
            <person name="Bandarenka Y.V."/>
            <person name="Zhorov D.G."/>
            <person name="Warner D."/>
        </authorList>
    </citation>
    <scope>NUCLEOTIDE SEQUENCE [LARGE SCALE GENOMIC DNA]</scope>
    <source>
        <strain evidence="1">180601</strain>
        <tissue evidence="1">Whole Body</tissue>
    </source>
</reference>
<dbReference type="OrthoDB" id="6594028at2759"/>
<keyword evidence="2" id="KW-1185">Reference proteome</keyword>
<name>A0A6G0YHL5_APHCR</name>
<proteinExistence type="predicted"/>